<evidence type="ECO:0000313" key="2">
    <source>
        <dbReference type="EMBL" id="MEF2115406.1"/>
    </source>
</evidence>
<sequence length="104" mass="12216">MELLGISMYITNIEQEVLSAKQVYELYALRCQIEIIFKTWKSVFHIHAVKQVKIERFQCQLYGKLILLLLSSSVMFKMRTLAMENKELEASEMRVSEIVHGYIV</sequence>
<dbReference type="EMBL" id="JAZHFS010000061">
    <property type="protein sequence ID" value="MEF2115406.1"/>
    <property type="molecule type" value="Genomic_DNA"/>
</dbReference>
<organism evidence="2 3">
    <name type="scientific">Clostridium frigoriphilum</name>
    <dbReference type="NCBI Taxonomy" id="443253"/>
    <lineage>
        <taxon>Bacteria</taxon>
        <taxon>Bacillati</taxon>
        <taxon>Bacillota</taxon>
        <taxon>Clostridia</taxon>
        <taxon>Eubacteriales</taxon>
        <taxon>Clostridiaceae</taxon>
        <taxon>Clostridium</taxon>
    </lineage>
</organism>
<protein>
    <submittedName>
        <fullName evidence="2">Transposase</fullName>
    </submittedName>
</protein>
<dbReference type="Proteomes" id="UP001498469">
    <property type="component" value="Unassembled WGS sequence"/>
</dbReference>
<dbReference type="RefSeq" id="WP_331703124.1">
    <property type="nucleotide sequence ID" value="NZ_JAZHFS010000061.1"/>
</dbReference>
<feature type="domain" description="Transposase IS4-like" evidence="1">
    <location>
        <begin position="10"/>
        <end position="70"/>
    </location>
</feature>
<name>A0ABU7UVF4_9CLOT</name>
<dbReference type="InterPro" id="IPR002559">
    <property type="entry name" value="Transposase_11"/>
</dbReference>
<evidence type="ECO:0000259" key="1">
    <source>
        <dbReference type="Pfam" id="PF01609"/>
    </source>
</evidence>
<comment type="caution">
    <text evidence="2">The sequence shown here is derived from an EMBL/GenBank/DDBJ whole genome shotgun (WGS) entry which is preliminary data.</text>
</comment>
<proteinExistence type="predicted"/>
<dbReference type="PANTHER" id="PTHR33258:SF1">
    <property type="entry name" value="TRANSPOSASE INSL FOR INSERTION SEQUENCE ELEMENT IS186A-RELATED"/>
    <property type="match status" value="1"/>
</dbReference>
<accession>A0ABU7UVF4</accession>
<reference evidence="2 3" key="1">
    <citation type="submission" date="2023-11" db="EMBL/GenBank/DDBJ databases">
        <title>Draft genome sequence of a psychrophilic Clostridium strain from permafrost water brine.</title>
        <authorList>
            <person name="Shcherbakova V.A."/>
            <person name="Trubitsyn V.E."/>
            <person name="Zakharyuk A.G."/>
        </authorList>
    </citation>
    <scope>NUCLEOTIDE SEQUENCE [LARGE SCALE GENOMIC DNA]</scope>
    <source>
        <strain evidence="2 3">14F</strain>
    </source>
</reference>
<dbReference type="Pfam" id="PF01609">
    <property type="entry name" value="DDE_Tnp_1"/>
    <property type="match status" value="1"/>
</dbReference>
<gene>
    <name evidence="2" type="ORF">SJI18_24360</name>
</gene>
<dbReference type="InterPro" id="IPR012337">
    <property type="entry name" value="RNaseH-like_sf"/>
</dbReference>
<keyword evidence="3" id="KW-1185">Reference proteome</keyword>
<dbReference type="SUPFAM" id="SSF53098">
    <property type="entry name" value="Ribonuclease H-like"/>
    <property type="match status" value="1"/>
</dbReference>
<evidence type="ECO:0000313" key="3">
    <source>
        <dbReference type="Proteomes" id="UP001498469"/>
    </source>
</evidence>
<dbReference type="PANTHER" id="PTHR33258">
    <property type="entry name" value="TRANSPOSASE INSL FOR INSERTION SEQUENCE ELEMENT IS186A-RELATED"/>
    <property type="match status" value="1"/>
</dbReference>